<name>A0A565CKE0_9BRAS</name>
<dbReference type="SUPFAM" id="SSF63748">
    <property type="entry name" value="Tudor/PWWP/MBT"/>
    <property type="match status" value="1"/>
</dbReference>
<evidence type="ECO:0000256" key="9">
    <source>
        <dbReference type="ARBA" id="ARBA00058864"/>
    </source>
</evidence>
<comment type="caution">
    <text evidence="11">The sequence shown here is derived from an EMBL/GenBank/DDBJ whole genome shotgun (WGS) entry which is preliminary data.</text>
</comment>
<dbReference type="PANTHER" id="PTHR12663">
    <property type="entry name" value="ANDROGEN INDUCED INHIBITOR OF PROLIFERATION AS3 / PDS5-RELATED"/>
    <property type="match status" value="1"/>
</dbReference>
<dbReference type="FunFam" id="2.30.30.140:FF:000033">
    <property type="entry name" value="Binding protein"/>
    <property type="match status" value="1"/>
</dbReference>
<evidence type="ECO:0000256" key="1">
    <source>
        <dbReference type="ARBA" id="ARBA00004123"/>
    </source>
</evidence>
<feature type="region of interest" description="Disordered" evidence="10">
    <location>
        <begin position="1"/>
        <end position="28"/>
    </location>
</feature>
<dbReference type="PANTHER" id="PTHR12663:SF0">
    <property type="entry name" value="PRECOCIOUS DISSOCIATION OF SISTERS 5, ISOFORM A"/>
    <property type="match status" value="1"/>
</dbReference>
<evidence type="ECO:0000256" key="7">
    <source>
        <dbReference type="ARBA" id="ARBA00023242"/>
    </source>
</evidence>
<feature type="compositionally biased region" description="Acidic residues" evidence="10">
    <location>
        <begin position="263"/>
        <end position="276"/>
    </location>
</feature>
<feature type="compositionally biased region" description="Basic and acidic residues" evidence="10">
    <location>
        <begin position="146"/>
        <end position="184"/>
    </location>
</feature>
<feature type="compositionally biased region" description="Basic and acidic residues" evidence="10">
    <location>
        <begin position="294"/>
        <end position="308"/>
    </location>
</feature>
<evidence type="ECO:0000313" key="12">
    <source>
        <dbReference type="Proteomes" id="UP000489600"/>
    </source>
</evidence>
<dbReference type="OrthoDB" id="200660at2759"/>
<dbReference type="GO" id="GO:0006281">
    <property type="term" value="P:DNA repair"/>
    <property type="evidence" value="ECO:0007669"/>
    <property type="project" value="UniProtKB-KW"/>
</dbReference>
<keyword evidence="7" id="KW-0539">Nucleus</keyword>
<evidence type="ECO:0008006" key="13">
    <source>
        <dbReference type="Google" id="ProtNLM"/>
    </source>
</evidence>
<evidence type="ECO:0000256" key="2">
    <source>
        <dbReference type="ARBA" id="ARBA00006254"/>
    </source>
</evidence>
<feature type="compositionally biased region" description="Basic and acidic residues" evidence="10">
    <location>
        <begin position="19"/>
        <end position="28"/>
    </location>
</feature>
<keyword evidence="8" id="KW-0131">Cell cycle</keyword>
<proteinExistence type="inferred from homology"/>
<keyword evidence="3" id="KW-0677">Repeat</keyword>
<feature type="compositionally biased region" description="Polar residues" evidence="10">
    <location>
        <begin position="98"/>
        <end position="108"/>
    </location>
</feature>
<dbReference type="GO" id="GO:0000785">
    <property type="term" value="C:chromatin"/>
    <property type="evidence" value="ECO:0007669"/>
    <property type="project" value="TreeGrafter"/>
</dbReference>
<dbReference type="CDD" id="cd20404">
    <property type="entry name" value="Tudor_Agenet_AtEML-like"/>
    <property type="match status" value="1"/>
</dbReference>
<evidence type="ECO:0000256" key="5">
    <source>
        <dbReference type="ARBA" id="ARBA00022776"/>
    </source>
</evidence>
<evidence type="ECO:0000256" key="10">
    <source>
        <dbReference type="SAM" id="MobiDB-lite"/>
    </source>
</evidence>
<evidence type="ECO:0000256" key="6">
    <source>
        <dbReference type="ARBA" id="ARBA00023204"/>
    </source>
</evidence>
<dbReference type="InterPro" id="IPR039776">
    <property type="entry name" value="Pds5"/>
</dbReference>
<evidence type="ECO:0000256" key="8">
    <source>
        <dbReference type="ARBA" id="ARBA00023306"/>
    </source>
</evidence>
<dbReference type="GO" id="GO:0035825">
    <property type="term" value="P:homologous recombination"/>
    <property type="evidence" value="ECO:0007669"/>
    <property type="project" value="UniProtKB-ARBA"/>
</dbReference>
<dbReference type="GO" id="GO:0007064">
    <property type="term" value="P:mitotic sister chromatid cohesion"/>
    <property type="evidence" value="ECO:0007669"/>
    <property type="project" value="InterPro"/>
</dbReference>
<feature type="region of interest" description="Disordered" evidence="10">
    <location>
        <begin position="82"/>
        <end position="308"/>
    </location>
</feature>
<dbReference type="EMBL" id="CABITT030000008">
    <property type="protein sequence ID" value="VVB14006.1"/>
    <property type="molecule type" value="Genomic_DNA"/>
</dbReference>
<dbReference type="Gene3D" id="2.30.30.140">
    <property type="match status" value="1"/>
</dbReference>
<keyword evidence="5" id="KW-0132">Cell division</keyword>
<feature type="compositionally biased region" description="Polar residues" evidence="10">
    <location>
        <begin position="214"/>
        <end position="231"/>
    </location>
</feature>
<comment type="function">
    <text evidence="9">Cohesin cofactor dispensable during the meiotic division but playing an important role in DNA repair by homologous recombination (HR) probably by helping SMC5/SMC6 complex. Regulator of sister chromatid cohesion in mitosis which may stabilize cohesin complex association with chromatin. May couple sister chromatid cohesion during mitosis to DNA replication. Cohesion ensures that chromosome partitioning is accurate in both meiotic and mitotic cells and plays an important role in DNA repair.</text>
</comment>
<dbReference type="GO" id="GO:0009556">
    <property type="term" value="P:microsporogenesis"/>
    <property type="evidence" value="ECO:0007669"/>
    <property type="project" value="UniProtKB-ARBA"/>
</dbReference>
<keyword evidence="12" id="KW-1185">Reference proteome</keyword>
<accession>A0A565CKE0</accession>
<feature type="compositionally biased region" description="Basic residues" evidence="10">
    <location>
        <begin position="134"/>
        <end position="145"/>
    </location>
</feature>
<organism evidence="11 12">
    <name type="scientific">Arabis nemorensis</name>
    <dbReference type="NCBI Taxonomy" id="586526"/>
    <lineage>
        <taxon>Eukaryota</taxon>
        <taxon>Viridiplantae</taxon>
        <taxon>Streptophyta</taxon>
        <taxon>Embryophyta</taxon>
        <taxon>Tracheophyta</taxon>
        <taxon>Spermatophyta</taxon>
        <taxon>Magnoliopsida</taxon>
        <taxon>eudicotyledons</taxon>
        <taxon>Gunneridae</taxon>
        <taxon>Pentapetalae</taxon>
        <taxon>rosids</taxon>
        <taxon>malvids</taxon>
        <taxon>Brassicales</taxon>
        <taxon>Brassicaceae</taxon>
        <taxon>Arabideae</taxon>
        <taxon>Arabis</taxon>
    </lineage>
</organism>
<sequence length="308" mass="33614">MAGSKKHSSAKAKSASASGKDKVSRDYGESLVGSRIQVWWPMDRKFYKGVIESFGVSNKKHKVLYDDGDVENLNLNKERWAMIEEEDAEAEAEEISVQEESGNESSEATPEPKKAKTNGKPSGRGRRDEAVPKKKEKSKSKAKSGKKAEDSDGERERPKRGVKKAEKSNDDEKQIQKPGTERNGKMGGVGGKMVTAASRISGRFQKKENGAVKETSNSLKTSTKISESNNPTRKRRPASEAVSKDVKKPRTSSRRTRSNSTAYDDEEEMSAADDVQDNLSGGGDVEDNVSGGSDDEHSSDDDSKPIVP</sequence>
<reference evidence="11" key="1">
    <citation type="submission" date="2019-07" db="EMBL/GenBank/DDBJ databases">
        <authorList>
            <person name="Dittberner H."/>
        </authorList>
    </citation>
    <scope>NUCLEOTIDE SEQUENCE [LARGE SCALE GENOMIC DNA]</scope>
</reference>
<keyword evidence="5" id="KW-0498">Mitosis</keyword>
<gene>
    <name evidence="11" type="ORF">ANE_LOCUS24450</name>
</gene>
<keyword evidence="6" id="KW-0234">DNA repair</keyword>
<keyword evidence="4" id="KW-0227">DNA damage</keyword>
<evidence type="ECO:0000256" key="3">
    <source>
        <dbReference type="ARBA" id="ARBA00022737"/>
    </source>
</evidence>
<feature type="compositionally biased region" description="Basic residues" evidence="10">
    <location>
        <begin position="1"/>
        <end position="10"/>
    </location>
</feature>
<evidence type="ECO:0000256" key="4">
    <source>
        <dbReference type="ARBA" id="ARBA00022763"/>
    </source>
</evidence>
<evidence type="ECO:0000313" key="11">
    <source>
        <dbReference type="EMBL" id="VVB14006.1"/>
    </source>
</evidence>
<comment type="similarity">
    <text evidence="2">Belongs to the PDS5 family.</text>
</comment>
<protein>
    <recommendedName>
        <fullName evidence="13">Tudor domain-containing protein</fullName>
    </recommendedName>
</protein>
<dbReference type="GO" id="GO:0005634">
    <property type="term" value="C:nucleus"/>
    <property type="evidence" value="ECO:0007669"/>
    <property type="project" value="UniProtKB-SubCell"/>
</dbReference>
<feature type="compositionally biased region" description="Acidic residues" evidence="10">
    <location>
        <begin position="83"/>
        <end position="97"/>
    </location>
</feature>
<dbReference type="AlphaFoldDB" id="A0A565CKE0"/>
<dbReference type="Proteomes" id="UP000489600">
    <property type="component" value="Unassembled WGS sequence"/>
</dbReference>
<comment type="subcellular location">
    <subcellularLocation>
        <location evidence="1">Nucleus</location>
    </subcellularLocation>
</comment>